<dbReference type="Pfam" id="PF04784">
    <property type="entry name" value="DUF547"/>
    <property type="match status" value="1"/>
</dbReference>
<dbReference type="InterPro" id="IPR036305">
    <property type="entry name" value="RGS_sf"/>
</dbReference>
<feature type="domain" description="RGS" evidence="3">
    <location>
        <begin position="472"/>
        <end position="591"/>
    </location>
</feature>
<evidence type="ECO:0000259" key="3">
    <source>
        <dbReference type="PROSITE" id="PS50132"/>
    </source>
</evidence>
<evidence type="ECO:0000313" key="5">
    <source>
        <dbReference type="Proteomes" id="UP001150062"/>
    </source>
</evidence>
<sequence length="891" mass="105411">MSIRVQKPRSVSDSTSRDIYSSPKTNKKITKPWKKLQIFKGKSKAGNKNIMINHQRNQSTNNIKKTNFDFHFQKRNLEKELKYLTKKLKTLRKRQPKSNPKHELRKQELKVKKLKKILKLEEKNKVLKAKKNNKTKLQRTFRKLQKEYKNICWETNGLLKKLKNENFELAKAKKENQDFYNLKQSTKVGRQLLEAKEELLGVLQVQYKKVENRERKIQFEIDQRQMKIDPDNELLKTHQIVSQTLIKIQFQKKERKNLIKKILEHRELIDDLSERSIEKAYESKIESETDHTDNTENTETTEDQFVVNQRKKVGRIATKTELLKRKKNKAKSQKKKNNQYQKEQEVYINFQELDSKNDEFDSKTSDNSSDNFGLHTNNVQKSHMRKQSDMTGLLLNDHDAYSNNSYQNLNHSTSMPDLKIPKEFRNKPSLGIVTTQSGDSETEINYTSDMINFQKKKKLNEMEIQESNEITSLEQLLAIPTGVDYFKEFLCQGLNQENIMFFQEVKNLKNSCPNLKQLAKASKRIFEKFIKPESLFEINIISEMRKAIIKNIQEKNYSLNMFDEAQEAVFSHMNLNSWKDFQESLLYFKLIKSLRNDPKFIFSPNLKKLKLSRQVKTNNLLNDEIHQENGINNTYTLAEQLLSILMDLLDAHYSVSRKTVNLKTISKSISFQKFVNLTGNLQLVDLNGMSDNERLAFFLNVYNTLFLHSLIVYGFPGLKDRNALRQFFSNHRYLIGSHYFSLDDIYNGILRGNNNAKLSQKYFKSNDIRQQFQPKNFFPNIHFACYNFHFQNKIQIFHPNNLIEQLNSATQYSVKHLYLFENNTLFLPKFFEHYQKDFNGTENLLGWFSIYYQTNEHFANYRIKFNQVPSKTASRGFFFNLNNNISSKFMK</sequence>
<organism evidence="4 5">
    <name type="scientific">Anaeramoeba flamelloides</name>
    <dbReference type="NCBI Taxonomy" id="1746091"/>
    <lineage>
        <taxon>Eukaryota</taxon>
        <taxon>Metamonada</taxon>
        <taxon>Anaeramoebidae</taxon>
        <taxon>Anaeramoeba</taxon>
    </lineage>
</organism>
<name>A0ABQ8YY74_9EUKA</name>
<accession>A0ABQ8YY74</accession>
<feature type="compositionally biased region" description="Basic residues" evidence="2">
    <location>
        <begin position="324"/>
        <end position="337"/>
    </location>
</feature>
<feature type="region of interest" description="Disordered" evidence="2">
    <location>
        <begin position="317"/>
        <end position="344"/>
    </location>
</feature>
<feature type="region of interest" description="Disordered" evidence="2">
    <location>
        <begin position="357"/>
        <end position="384"/>
    </location>
</feature>
<dbReference type="InterPro" id="IPR006869">
    <property type="entry name" value="DUF547"/>
</dbReference>
<keyword evidence="5" id="KW-1185">Reference proteome</keyword>
<dbReference type="InterPro" id="IPR016137">
    <property type="entry name" value="RGS"/>
</dbReference>
<dbReference type="Gene3D" id="1.10.167.10">
    <property type="entry name" value="Regulator of G-protein Signalling 4, domain 2"/>
    <property type="match status" value="1"/>
</dbReference>
<protein>
    <submittedName>
        <fullName evidence="4">Electron carrier/ protein disulfide oxidoreductase</fullName>
    </submittedName>
</protein>
<feature type="compositionally biased region" description="Polar residues" evidence="2">
    <location>
        <begin position="365"/>
        <end position="381"/>
    </location>
</feature>
<reference evidence="4" key="1">
    <citation type="submission" date="2022-08" db="EMBL/GenBank/DDBJ databases">
        <title>Novel sulfate-reducing endosymbionts in the free-living metamonad Anaeramoeba.</title>
        <authorList>
            <person name="Jerlstrom-Hultqvist J."/>
            <person name="Cepicka I."/>
            <person name="Gallot-Lavallee L."/>
            <person name="Salas-Leiva D."/>
            <person name="Curtis B.A."/>
            <person name="Zahonova K."/>
            <person name="Pipaliya S."/>
            <person name="Dacks J."/>
            <person name="Roger A.J."/>
        </authorList>
    </citation>
    <scope>NUCLEOTIDE SEQUENCE</scope>
    <source>
        <strain evidence="4">Schooner1</strain>
    </source>
</reference>
<feature type="region of interest" description="Disordered" evidence="2">
    <location>
        <begin position="282"/>
        <end position="305"/>
    </location>
</feature>
<feature type="compositionally biased region" description="Polar residues" evidence="2">
    <location>
        <begin position="9"/>
        <end position="19"/>
    </location>
</feature>
<feature type="coiled-coil region" evidence="1">
    <location>
        <begin position="74"/>
        <end position="147"/>
    </location>
</feature>
<dbReference type="CDD" id="cd07440">
    <property type="entry name" value="RGS"/>
    <property type="match status" value="1"/>
</dbReference>
<feature type="compositionally biased region" description="Basic and acidic residues" evidence="2">
    <location>
        <begin position="282"/>
        <end position="294"/>
    </location>
</feature>
<dbReference type="Pfam" id="PF00615">
    <property type="entry name" value="RGS"/>
    <property type="match status" value="1"/>
</dbReference>
<feature type="region of interest" description="Disordered" evidence="2">
    <location>
        <begin position="1"/>
        <end position="28"/>
    </location>
</feature>
<gene>
    <name evidence="4" type="ORF">M0813_17025</name>
</gene>
<proteinExistence type="predicted"/>
<keyword evidence="1" id="KW-0175">Coiled coil</keyword>
<dbReference type="PRINTS" id="PR01301">
    <property type="entry name" value="RGSPROTEIN"/>
</dbReference>
<dbReference type="PANTHER" id="PTHR46361:SF3">
    <property type="entry name" value="ELECTRON CARRIER_ PROTEIN DISULFIDE OXIDOREDUCTASE"/>
    <property type="match status" value="1"/>
</dbReference>
<dbReference type="Proteomes" id="UP001150062">
    <property type="component" value="Unassembled WGS sequence"/>
</dbReference>
<comment type="caution">
    <text evidence="4">The sequence shown here is derived from an EMBL/GenBank/DDBJ whole genome shotgun (WGS) entry which is preliminary data.</text>
</comment>
<evidence type="ECO:0000313" key="4">
    <source>
        <dbReference type="EMBL" id="KAJ6249604.1"/>
    </source>
</evidence>
<dbReference type="InterPro" id="IPR044926">
    <property type="entry name" value="RGS_subdomain_2"/>
</dbReference>
<evidence type="ECO:0000256" key="2">
    <source>
        <dbReference type="SAM" id="MobiDB-lite"/>
    </source>
</evidence>
<dbReference type="EMBL" id="JAOAOG010000098">
    <property type="protein sequence ID" value="KAJ6249604.1"/>
    <property type="molecule type" value="Genomic_DNA"/>
</dbReference>
<dbReference type="SMART" id="SM00315">
    <property type="entry name" value="RGS"/>
    <property type="match status" value="1"/>
</dbReference>
<dbReference type="PROSITE" id="PS50132">
    <property type="entry name" value="RGS"/>
    <property type="match status" value="1"/>
</dbReference>
<evidence type="ECO:0000256" key="1">
    <source>
        <dbReference type="SAM" id="Coils"/>
    </source>
</evidence>
<dbReference type="SUPFAM" id="SSF48097">
    <property type="entry name" value="Regulator of G-protein signaling, RGS"/>
    <property type="match status" value="1"/>
</dbReference>
<dbReference type="PANTHER" id="PTHR46361">
    <property type="entry name" value="ELECTRON CARRIER/ PROTEIN DISULFIDE OXIDOREDUCTASE"/>
    <property type="match status" value="1"/>
</dbReference>